<dbReference type="PANTHER" id="PTHR47186">
    <property type="entry name" value="LEUCINE-RICH REPEAT-CONTAINING PROTEIN 57"/>
    <property type="match status" value="1"/>
</dbReference>
<accession>A0AAP0WUD7</accession>
<organism evidence="3 4">
    <name type="scientific">Liquidambar formosana</name>
    <name type="common">Formosan gum</name>
    <dbReference type="NCBI Taxonomy" id="63359"/>
    <lineage>
        <taxon>Eukaryota</taxon>
        <taxon>Viridiplantae</taxon>
        <taxon>Streptophyta</taxon>
        <taxon>Embryophyta</taxon>
        <taxon>Tracheophyta</taxon>
        <taxon>Spermatophyta</taxon>
        <taxon>Magnoliopsida</taxon>
        <taxon>eudicotyledons</taxon>
        <taxon>Gunneridae</taxon>
        <taxon>Pentapetalae</taxon>
        <taxon>Saxifragales</taxon>
        <taxon>Altingiaceae</taxon>
        <taxon>Liquidambar</taxon>
    </lineage>
</organism>
<dbReference type="EMBL" id="JBBPBK010000008">
    <property type="protein sequence ID" value="KAK9279862.1"/>
    <property type="molecule type" value="Genomic_DNA"/>
</dbReference>
<name>A0AAP0WUD7_LIQFO</name>
<evidence type="ECO:0000256" key="1">
    <source>
        <dbReference type="ARBA" id="ARBA00022737"/>
    </source>
</evidence>
<evidence type="ECO:0000259" key="2">
    <source>
        <dbReference type="Pfam" id="PF23598"/>
    </source>
</evidence>
<keyword evidence="4" id="KW-1185">Reference proteome</keyword>
<sequence>MNNKITTLPDCVIKYSNTYTTLLLQGNQPLEKVPERFLLGFQALEVLNMSGTSIKSLPLSPTQLGELRALVLRQCSIKELTPLEGLKKLQVLNLSGTPIKELPEVMKELSNLRQLDLSFTSYLVSIPAGIVSRWSGLEVLDIRQSAFQWGVKGEVGKGRATVEELGCLKQLIAVHISLGRMPYLDIEDLIWIERLRNFKISVGQKLDSLA</sequence>
<dbReference type="SUPFAM" id="SSF52058">
    <property type="entry name" value="L domain-like"/>
    <property type="match status" value="1"/>
</dbReference>
<evidence type="ECO:0000313" key="4">
    <source>
        <dbReference type="Proteomes" id="UP001415857"/>
    </source>
</evidence>
<dbReference type="AlphaFoldDB" id="A0AAP0WUD7"/>
<feature type="domain" description="Disease resistance R13L4/SHOC-2-like LRR" evidence="2">
    <location>
        <begin position="38"/>
        <end position="188"/>
    </location>
</feature>
<dbReference type="Proteomes" id="UP001415857">
    <property type="component" value="Unassembled WGS sequence"/>
</dbReference>
<proteinExistence type="predicted"/>
<evidence type="ECO:0000313" key="3">
    <source>
        <dbReference type="EMBL" id="KAK9279862.1"/>
    </source>
</evidence>
<dbReference type="Pfam" id="PF23598">
    <property type="entry name" value="LRR_14"/>
    <property type="match status" value="1"/>
</dbReference>
<dbReference type="Gene3D" id="3.80.10.10">
    <property type="entry name" value="Ribonuclease Inhibitor"/>
    <property type="match status" value="1"/>
</dbReference>
<dbReference type="InterPro" id="IPR032675">
    <property type="entry name" value="LRR_dom_sf"/>
</dbReference>
<reference evidence="3 4" key="1">
    <citation type="journal article" date="2024" name="Plant J.">
        <title>Genome sequences and population genomics reveal climatic adaptation and genomic divergence between two closely related sweetgum species.</title>
        <authorList>
            <person name="Xu W.Q."/>
            <person name="Ren C.Q."/>
            <person name="Zhang X.Y."/>
            <person name="Comes H.P."/>
            <person name="Liu X.H."/>
            <person name="Li Y.G."/>
            <person name="Kettle C.J."/>
            <person name="Jalonen R."/>
            <person name="Gaisberger H."/>
            <person name="Ma Y.Z."/>
            <person name="Qiu Y.X."/>
        </authorList>
    </citation>
    <scope>NUCLEOTIDE SEQUENCE [LARGE SCALE GENOMIC DNA]</scope>
    <source>
        <strain evidence="3">Hangzhou</strain>
    </source>
</reference>
<keyword evidence="1" id="KW-0677">Repeat</keyword>
<protein>
    <recommendedName>
        <fullName evidence="2">Disease resistance R13L4/SHOC-2-like LRR domain-containing protein</fullName>
    </recommendedName>
</protein>
<gene>
    <name evidence="3" type="ORF">L1049_013544</name>
</gene>
<dbReference type="PANTHER" id="PTHR47186:SF63">
    <property type="entry name" value="C-JID DOMAIN-CONTAINING PROTEIN"/>
    <property type="match status" value="1"/>
</dbReference>
<comment type="caution">
    <text evidence="3">The sequence shown here is derived from an EMBL/GenBank/DDBJ whole genome shotgun (WGS) entry which is preliminary data.</text>
</comment>
<dbReference type="InterPro" id="IPR055414">
    <property type="entry name" value="LRR_R13L4/SHOC2-like"/>
</dbReference>